<evidence type="ECO:0000313" key="2">
    <source>
        <dbReference type="EMBL" id="RPF70685.1"/>
    </source>
</evidence>
<name>A0A3N5DJ34_9SPHN</name>
<comment type="caution">
    <text evidence="2">The sequence shown here is derived from an EMBL/GenBank/DDBJ whole genome shotgun (WGS) entry which is preliminary data.</text>
</comment>
<reference evidence="2 3" key="1">
    <citation type="submission" date="2018-11" db="EMBL/GenBank/DDBJ databases">
        <title>Erythrobacter spongiae sp. nov., isolated from a marine sponge.</title>
        <authorList>
            <person name="Zhuang L."/>
            <person name="Luo L."/>
        </authorList>
    </citation>
    <scope>NUCLEOTIDE SEQUENCE [LARGE SCALE GENOMIC DNA]</scope>
    <source>
        <strain evidence="2 3">HN-E23</strain>
    </source>
</reference>
<accession>A0A3N5DJ34</accession>
<evidence type="ECO:0000259" key="1">
    <source>
        <dbReference type="Pfam" id="PF05662"/>
    </source>
</evidence>
<dbReference type="SUPFAM" id="SSF101967">
    <property type="entry name" value="Adhesin YadA, collagen-binding domain"/>
    <property type="match status" value="1"/>
</dbReference>
<dbReference type="Pfam" id="PF05662">
    <property type="entry name" value="YadA_stalk"/>
    <property type="match status" value="3"/>
</dbReference>
<dbReference type="InterPro" id="IPR008635">
    <property type="entry name" value="Coiled_stalk_dom"/>
</dbReference>
<dbReference type="EMBL" id="RPFZ01000001">
    <property type="protein sequence ID" value="RPF70685.1"/>
    <property type="molecule type" value="Genomic_DNA"/>
</dbReference>
<feature type="domain" description="Trimeric autotransporter adhesin YadA-like stalk" evidence="1">
    <location>
        <begin position="63"/>
        <end position="103"/>
    </location>
</feature>
<gene>
    <name evidence="2" type="ORF">EG799_02890</name>
</gene>
<dbReference type="Gene3D" id="2.150.10.10">
    <property type="entry name" value="Serralysin-like metalloprotease, C-terminal"/>
    <property type="match status" value="1"/>
</dbReference>
<dbReference type="Gene3D" id="1.20.5.170">
    <property type="match status" value="2"/>
</dbReference>
<dbReference type="InterPro" id="IPR011049">
    <property type="entry name" value="Serralysin-like_metalloprot_C"/>
</dbReference>
<proteinExistence type="predicted"/>
<protein>
    <recommendedName>
        <fullName evidence="1">Trimeric autotransporter adhesin YadA-like stalk domain-containing protein</fullName>
    </recommendedName>
</protein>
<dbReference type="AlphaFoldDB" id="A0A3N5DJ34"/>
<feature type="domain" description="Trimeric autotransporter adhesin YadA-like stalk" evidence="1">
    <location>
        <begin position="197"/>
        <end position="223"/>
    </location>
</feature>
<dbReference type="GO" id="GO:0019867">
    <property type="term" value="C:outer membrane"/>
    <property type="evidence" value="ECO:0007669"/>
    <property type="project" value="InterPro"/>
</dbReference>
<sequence length="238" mass="23782">MRCKSVTPAHRRRKKGRIVTTAPELIESEQQLIIVENGDAPGLAGTYDSVGTVSIGRAGNLRQITNVAPGTGATDAATVGQVRGALDAIAAVATTADNSVQYSDPAQALVVFSGSGGTLLTNVLDGSVSATSSDAVNGSQLFAVSEQVDVNTIAIQANADAIAAIGTGGGNPLAVLYDDASRTGITLDGAGGTTTANVAAGEVSATLGEAVNGSQLFTTNERLSVPKATSPLSTGAWR</sequence>
<dbReference type="Proteomes" id="UP000275232">
    <property type="component" value="Unassembled WGS sequence"/>
</dbReference>
<organism evidence="2 3">
    <name type="scientific">Aurantiacibacter spongiae</name>
    <dbReference type="NCBI Taxonomy" id="2488860"/>
    <lineage>
        <taxon>Bacteria</taxon>
        <taxon>Pseudomonadati</taxon>
        <taxon>Pseudomonadota</taxon>
        <taxon>Alphaproteobacteria</taxon>
        <taxon>Sphingomonadales</taxon>
        <taxon>Erythrobacteraceae</taxon>
        <taxon>Aurantiacibacter</taxon>
    </lineage>
</organism>
<feature type="domain" description="Trimeric autotransporter adhesin YadA-like stalk" evidence="1">
    <location>
        <begin position="120"/>
        <end position="161"/>
    </location>
</feature>
<keyword evidence="3" id="KW-1185">Reference proteome</keyword>
<evidence type="ECO:0000313" key="3">
    <source>
        <dbReference type="Proteomes" id="UP000275232"/>
    </source>
</evidence>